<feature type="compositionally biased region" description="Polar residues" evidence="1">
    <location>
        <begin position="63"/>
        <end position="72"/>
    </location>
</feature>
<sequence>MPAYNKHYCLLWLGSESSCERIACLELRTTVSLLAIVVQVSGRRSLRRKAVPRSGIARIKQGVLNNTRNPSPNKRYPTVLN</sequence>
<dbReference type="EMBL" id="KP795530">
    <property type="protein sequence ID" value="AKN37293.1"/>
    <property type="molecule type" value="Genomic_DNA"/>
</dbReference>
<evidence type="ECO:0000313" key="2">
    <source>
        <dbReference type="EMBL" id="AKN37293.1"/>
    </source>
</evidence>
<protein>
    <submittedName>
        <fullName evidence="2">Uncharacterized protein</fullName>
    </submittedName>
</protein>
<feature type="region of interest" description="Disordered" evidence="1">
    <location>
        <begin position="61"/>
        <end position="81"/>
    </location>
</feature>
<name>A0A0H3ZM30_9VIBR</name>
<organism evidence="2">
    <name type="scientific">Vibrio sp. F12 FF_152</name>
    <dbReference type="NCBI Taxonomy" id="1652829"/>
    <lineage>
        <taxon>Bacteria</taxon>
        <taxon>Pseudomonadati</taxon>
        <taxon>Pseudomonadota</taxon>
        <taxon>Gammaproteobacteria</taxon>
        <taxon>Vibrionales</taxon>
        <taxon>Vibrionaceae</taxon>
        <taxon>Vibrio</taxon>
    </lineage>
</organism>
<evidence type="ECO:0000256" key="1">
    <source>
        <dbReference type="SAM" id="MobiDB-lite"/>
    </source>
</evidence>
<accession>A0A0H3ZM30</accession>
<reference evidence="2" key="1">
    <citation type="journal article" date="2015" name="MBio">
        <title>Eco-Evolutionary Dynamics of Episomes among Ecologically Cohesive Bacterial Populations.</title>
        <authorList>
            <person name="Xue H."/>
            <person name="Cordero O.X."/>
            <person name="Camas F.M."/>
            <person name="Trimble W."/>
            <person name="Meyer F."/>
            <person name="Guglielmini J."/>
            <person name="Rocha E.P."/>
            <person name="Polz M.F."/>
        </authorList>
    </citation>
    <scope>NUCLEOTIDE SEQUENCE</scope>
    <source>
        <strain evidence="2">F12 FF_152</strain>
    </source>
</reference>
<dbReference type="AlphaFoldDB" id="A0A0H3ZM30"/>
<proteinExistence type="predicted"/>